<accession>A0A1E4TC33</accession>
<evidence type="ECO:0000256" key="6">
    <source>
        <dbReference type="ARBA" id="ARBA00023136"/>
    </source>
</evidence>
<evidence type="ECO:0000256" key="3">
    <source>
        <dbReference type="ARBA" id="ARBA00022448"/>
    </source>
</evidence>
<dbReference type="GO" id="GO:0000139">
    <property type="term" value="C:Golgi membrane"/>
    <property type="evidence" value="ECO:0007669"/>
    <property type="project" value="UniProtKB-SubCell"/>
</dbReference>
<evidence type="ECO:0000313" key="9">
    <source>
        <dbReference type="EMBL" id="ODV89314.1"/>
    </source>
</evidence>
<evidence type="ECO:0000259" key="8">
    <source>
        <dbReference type="Pfam" id="PF06148"/>
    </source>
</evidence>
<evidence type="ECO:0000256" key="4">
    <source>
        <dbReference type="ARBA" id="ARBA00022927"/>
    </source>
</evidence>
<evidence type="ECO:0000256" key="1">
    <source>
        <dbReference type="ARBA" id="ARBA00004395"/>
    </source>
</evidence>
<evidence type="ECO:0000256" key="7">
    <source>
        <dbReference type="ARBA" id="ARBA00031344"/>
    </source>
</evidence>
<proteinExistence type="predicted"/>
<dbReference type="Proteomes" id="UP000095023">
    <property type="component" value="Unassembled WGS sequence"/>
</dbReference>
<dbReference type="GO" id="GO:0015031">
    <property type="term" value="P:protein transport"/>
    <property type="evidence" value="ECO:0007669"/>
    <property type="project" value="UniProtKB-KW"/>
</dbReference>
<dbReference type="AlphaFoldDB" id="A0A1E4TC33"/>
<sequence>MTTETPIEDNIEAQLPFPEPIEKAAFAAKEDFDVEKFLLSQSGHQTLQDIKDQLKALQLEVSEQLADVVNASAPEFVQLGHEVEKENLDRLLGDSRLDFLSLQQELKDISRSLEAERALLDKSITIENASQKEQIERASISEIVEMSTALAIMCKSLQNDAERIELVPEFDNVRRLIALKFDVLHKGIEEIPNTIRGILPHLEFVQNAILSSLANMLMSARQVAEVDMINFCLKQYRILGMEKVGHKELQKKLLS</sequence>
<evidence type="ECO:0000256" key="5">
    <source>
        <dbReference type="ARBA" id="ARBA00023034"/>
    </source>
</evidence>
<evidence type="ECO:0000256" key="2">
    <source>
        <dbReference type="ARBA" id="ARBA00020977"/>
    </source>
</evidence>
<dbReference type="OrthoDB" id="332281at2759"/>
<name>A0A1E4TC33_9ASCO</name>
<protein>
    <recommendedName>
        <fullName evidence="2">Conserved oligomeric Golgi complex subunit 2</fullName>
    </recommendedName>
    <alternativeName>
        <fullName evidence="7">Component of oligomeric Golgi complex 2</fullName>
    </alternativeName>
</protein>
<comment type="subcellular location">
    <subcellularLocation>
        <location evidence="1">Golgi apparatus membrane</location>
        <topology evidence="1">Peripheral membrane protein</topology>
    </subcellularLocation>
</comment>
<dbReference type="InterPro" id="IPR024602">
    <property type="entry name" value="COG_su2_N"/>
</dbReference>
<keyword evidence="3" id="KW-0813">Transport</keyword>
<keyword evidence="5" id="KW-0333">Golgi apparatus</keyword>
<dbReference type="Pfam" id="PF06148">
    <property type="entry name" value="COG2_N"/>
    <property type="match status" value="1"/>
</dbReference>
<keyword evidence="4" id="KW-0653">Protein transport</keyword>
<dbReference type="EMBL" id="KV453843">
    <property type="protein sequence ID" value="ODV89314.1"/>
    <property type="molecule type" value="Genomic_DNA"/>
</dbReference>
<gene>
    <name evidence="9" type="ORF">CANCADRAFT_3941</name>
</gene>
<keyword evidence="10" id="KW-1185">Reference proteome</keyword>
<reference evidence="10" key="1">
    <citation type="submission" date="2016-02" db="EMBL/GenBank/DDBJ databases">
        <title>Comparative genomics of biotechnologically important yeasts.</title>
        <authorList>
            <consortium name="DOE Joint Genome Institute"/>
            <person name="Riley R."/>
            <person name="Haridas S."/>
            <person name="Wolfe K.H."/>
            <person name="Lopes M.R."/>
            <person name="Hittinger C.T."/>
            <person name="Goker M."/>
            <person name="Salamov A."/>
            <person name="Wisecaver J."/>
            <person name="Long T.M."/>
            <person name="Aerts A.L."/>
            <person name="Barry K."/>
            <person name="Choi C."/>
            <person name="Clum A."/>
            <person name="Coughlan A.Y."/>
            <person name="Deshpande S."/>
            <person name="Douglass A.P."/>
            <person name="Hanson S.J."/>
            <person name="Klenk H.-P."/>
            <person name="Labutti K."/>
            <person name="Lapidus A."/>
            <person name="Lindquist E."/>
            <person name="Lipzen A."/>
            <person name="Meier-Kolthoff J.P."/>
            <person name="Ohm R.A."/>
            <person name="Otillar R.P."/>
            <person name="Pangilinan J."/>
            <person name="Peng Y."/>
            <person name="Rokas A."/>
            <person name="Rosa C.A."/>
            <person name="Scheuner C."/>
            <person name="Sibirny A.A."/>
            <person name="Slot J.C."/>
            <person name="Stielow J.B."/>
            <person name="Sun H."/>
            <person name="Kurtzman C.P."/>
            <person name="Blackwell M."/>
            <person name="Jeffries T.W."/>
            <person name="Grigoriev I.V."/>
        </authorList>
    </citation>
    <scope>NUCLEOTIDE SEQUENCE [LARGE SCALE GENOMIC DNA]</scope>
    <source>
        <strain evidence="10">NRRL Y-17796</strain>
    </source>
</reference>
<organism evidence="9 10">
    <name type="scientific">Tortispora caseinolytica NRRL Y-17796</name>
    <dbReference type="NCBI Taxonomy" id="767744"/>
    <lineage>
        <taxon>Eukaryota</taxon>
        <taxon>Fungi</taxon>
        <taxon>Dikarya</taxon>
        <taxon>Ascomycota</taxon>
        <taxon>Saccharomycotina</taxon>
        <taxon>Trigonopsidomycetes</taxon>
        <taxon>Trigonopsidales</taxon>
        <taxon>Trigonopsidaceae</taxon>
        <taxon>Tortispora</taxon>
    </lineage>
</organism>
<keyword evidence="6" id="KW-0472">Membrane</keyword>
<feature type="domain" description="Conserved oligomeric Golgi complex subunit 2 N-terminal" evidence="8">
    <location>
        <begin position="29"/>
        <end position="82"/>
    </location>
</feature>
<evidence type="ECO:0000313" key="10">
    <source>
        <dbReference type="Proteomes" id="UP000095023"/>
    </source>
</evidence>